<dbReference type="OrthoDB" id="5429740at2759"/>
<dbReference type="AlphaFoldDB" id="W3WLT6"/>
<evidence type="ECO:0000256" key="7">
    <source>
        <dbReference type="SAM" id="Phobius"/>
    </source>
</evidence>
<dbReference type="GeneID" id="19279021"/>
<feature type="region of interest" description="Disordered" evidence="6">
    <location>
        <begin position="305"/>
        <end position="324"/>
    </location>
</feature>
<sequence length="362" mass="39636">MSNADPFLIAAVGPPPPGIDLAEDHRTGGIVLTVILLLFTILIVVLRFTAKGGNGARLHADDYTILVALVMCVAMACINIMAGQAGAGLHVWAVTKDMLNSVAKITFVCAFFWISAVSITKLSILLLYRRLFAANRTRFRMWIDFLGVVVVCHMMVIIVVNLIACRPLTYVWSRYTPGARGTCINQPAYGLIRSITNACLDIVVLATPIPSIWKLQVSVKRRLVICGMMLLGGIVCIASWIRVYYIYRGTKTIDSTWVGGKIATMSFIETSLGIVSACLPVMRPLFLKLQRNYKLYILSRKTSQGDSSASVTAPASAPKVSHHGHEDTINLTTIISGSDSSERQDCDRVVVRSEIRQAEAFV</sequence>
<evidence type="ECO:0000256" key="6">
    <source>
        <dbReference type="SAM" id="MobiDB-lite"/>
    </source>
</evidence>
<keyword evidence="3 7" id="KW-1133">Transmembrane helix</keyword>
<evidence type="ECO:0000256" key="3">
    <source>
        <dbReference type="ARBA" id="ARBA00022989"/>
    </source>
</evidence>
<dbReference type="Pfam" id="PF20684">
    <property type="entry name" value="Fung_rhodopsin"/>
    <property type="match status" value="1"/>
</dbReference>
<dbReference type="RefSeq" id="XP_007840780.1">
    <property type="nucleotide sequence ID" value="XM_007842589.1"/>
</dbReference>
<dbReference type="PANTHER" id="PTHR33048:SF163">
    <property type="entry name" value="INTEGRAL MEMBRANE PROTEIN (AFU_ORTHOLOGUE AFUA_8G05510)"/>
    <property type="match status" value="1"/>
</dbReference>
<organism evidence="9 10">
    <name type="scientific">Pestalotiopsis fici (strain W106-1 / CGMCC3.15140)</name>
    <dbReference type="NCBI Taxonomy" id="1229662"/>
    <lineage>
        <taxon>Eukaryota</taxon>
        <taxon>Fungi</taxon>
        <taxon>Dikarya</taxon>
        <taxon>Ascomycota</taxon>
        <taxon>Pezizomycotina</taxon>
        <taxon>Sordariomycetes</taxon>
        <taxon>Xylariomycetidae</taxon>
        <taxon>Amphisphaeriales</taxon>
        <taxon>Sporocadaceae</taxon>
        <taxon>Pestalotiopsis</taxon>
    </lineage>
</organism>
<proteinExistence type="inferred from homology"/>
<feature type="domain" description="Rhodopsin" evidence="8">
    <location>
        <begin position="46"/>
        <end position="286"/>
    </location>
</feature>
<dbReference type="HOGENOM" id="CLU_028200_0_0_1"/>
<feature type="transmembrane region" description="Helical" evidence="7">
    <location>
        <begin position="225"/>
        <end position="247"/>
    </location>
</feature>
<dbReference type="GO" id="GO:0016020">
    <property type="term" value="C:membrane"/>
    <property type="evidence" value="ECO:0007669"/>
    <property type="project" value="UniProtKB-SubCell"/>
</dbReference>
<feature type="transmembrane region" description="Helical" evidence="7">
    <location>
        <begin position="62"/>
        <end position="82"/>
    </location>
</feature>
<evidence type="ECO:0000256" key="5">
    <source>
        <dbReference type="ARBA" id="ARBA00038359"/>
    </source>
</evidence>
<evidence type="ECO:0000313" key="9">
    <source>
        <dbReference type="EMBL" id="ETS74142.1"/>
    </source>
</evidence>
<accession>W3WLT6</accession>
<comment type="similarity">
    <text evidence="5">Belongs to the SAT4 family.</text>
</comment>
<keyword evidence="2 7" id="KW-0812">Transmembrane</keyword>
<feature type="transmembrane region" description="Helical" evidence="7">
    <location>
        <begin position="30"/>
        <end position="50"/>
    </location>
</feature>
<dbReference type="InterPro" id="IPR052337">
    <property type="entry name" value="SAT4-like"/>
</dbReference>
<evidence type="ECO:0000259" key="8">
    <source>
        <dbReference type="Pfam" id="PF20684"/>
    </source>
</evidence>
<evidence type="ECO:0000256" key="4">
    <source>
        <dbReference type="ARBA" id="ARBA00023136"/>
    </source>
</evidence>
<evidence type="ECO:0000256" key="2">
    <source>
        <dbReference type="ARBA" id="ARBA00022692"/>
    </source>
</evidence>
<protein>
    <recommendedName>
        <fullName evidence="8">Rhodopsin domain-containing protein</fullName>
    </recommendedName>
</protein>
<feature type="transmembrane region" description="Helical" evidence="7">
    <location>
        <begin position="267"/>
        <end position="286"/>
    </location>
</feature>
<feature type="compositionally biased region" description="Low complexity" evidence="6">
    <location>
        <begin position="307"/>
        <end position="319"/>
    </location>
</feature>
<dbReference type="KEGG" id="pfy:PFICI_14008"/>
<keyword evidence="10" id="KW-1185">Reference proteome</keyword>
<feature type="transmembrane region" description="Helical" evidence="7">
    <location>
        <begin position="141"/>
        <end position="164"/>
    </location>
</feature>
<dbReference type="OMA" id="NGWHQQA"/>
<reference evidence="10" key="1">
    <citation type="journal article" date="2015" name="BMC Genomics">
        <title>Genomic and transcriptomic analysis of the endophytic fungus Pestalotiopsis fici reveals its lifestyle and high potential for synthesis of natural products.</title>
        <authorList>
            <person name="Wang X."/>
            <person name="Zhang X."/>
            <person name="Liu L."/>
            <person name="Xiang M."/>
            <person name="Wang W."/>
            <person name="Sun X."/>
            <person name="Che Y."/>
            <person name="Guo L."/>
            <person name="Liu G."/>
            <person name="Guo L."/>
            <person name="Wang C."/>
            <person name="Yin W.B."/>
            <person name="Stadler M."/>
            <person name="Zhang X."/>
            <person name="Liu X."/>
        </authorList>
    </citation>
    <scope>NUCLEOTIDE SEQUENCE [LARGE SCALE GENOMIC DNA]</scope>
    <source>
        <strain evidence="10">W106-1 / CGMCC3.15140</strain>
    </source>
</reference>
<dbReference type="InParanoid" id="W3WLT6"/>
<keyword evidence="4 7" id="KW-0472">Membrane</keyword>
<dbReference type="InterPro" id="IPR049326">
    <property type="entry name" value="Rhodopsin_dom_fungi"/>
</dbReference>
<feature type="transmembrane region" description="Helical" evidence="7">
    <location>
        <begin position="195"/>
        <end position="213"/>
    </location>
</feature>
<dbReference type="PANTHER" id="PTHR33048">
    <property type="entry name" value="PTH11-LIKE INTEGRAL MEMBRANE PROTEIN (AFU_ORTHOLOGUE AFUA_5G11245)"/>
    <property type="match status" value="1"/>
</dbReference>
<dbReference type="eggNOG" id="ENOG502SM6B">
    <property type="taxonomic scope" value="Eukaryota"/>
</dbReference>
<evidence type="ECO:0000313" key="10">
    <source>
        <dbReference type="Proteomes" id="UP000030651"/>
    </source>
</evidence>
<comment type="subcellular location">
    <subcellularLocation>
        <location evidence="1">Membrane</location>
        <topology evidence="1">Multi-pass membrane protein</topology>
    </subcellularLocation>
</comment>
<evidence type="ECO:0000256" key="1">
    <source>
        <dbReference type="ARBA" id="ARBA00004141"/>
    </source>
</evidence>
<feature type="transmembrane region" description="Helical" evidence="7">
    <location>
        <begin position="102"/>
        <end position="129"/>
    </location>
</feature>
<dbReference type="EMBL" id="KI912120">
    <property type="protein sequence ID" value="ETS74142.1"/>
    <property type="molecule type" value="Genomic_DNA"/>
</dbReference>
<gene>
    <name evidence="9" type="ORF">PFICI_14008</name>
</gene>
<name>W3WLT6_PESFW</name>
<dbReference type="Proteomes" id="UP000030651">
    <property type="component" value="Unassembled WGS sequence"/>
</dbReference>